<dbReference type="AlphaFoldDB" id="A0A1S2V478"/>
<dbReference type="GO" id="GO:0009103">
    <property type="term" value="P:lipopolysaccharide biosynthetic process"/>
    <property type="evidence" value="ECO:0007669"/>
    <property type="project" value="TreeGrafter"/>
</dbReference>
<reference evidence="4 6" key="2">
    <citation type="submission" date="2016-10" db="EMBL/GenBank/DDBJ databases">
        <authorList>
            <person name="Varghese N."/>
            <person name="Submissions S."/>
        </authorList>
    </citation>
    <scope>NUCLEOTIDE SEQUENCE [LARGE SCALE GENOMIC DNA]</scope>
    <source>
        <strain evidence="4 6">BS2773</strain>
    </source>
</reference>
<dbReference type="SUPFAM" id="SSF53756">
    <property type="entry name" value="UDP-Glycosyltransferase/glycogen phosphorylase"/>
    <property type="match status" value="1"/>
</dbReference>
<organism evidence="3 5">
    <name type="scientific">Pseudomonas costantinii</name>
    <dbReference type="NCBI Taxonomy" id="168469"/>
    <lineage>
        <taxon>Bacteria</taxon>
        <taxon>Pseudomonadati</taxon>
        <taxon>Pseudomonadota</taxon>
        <taxon>Gammaproteobacteria</taxon>
        <taxon>Pseudomonadales</taxon>
        <taxon>Pseudomonadaceae</taxon>
        <taxon>Pseudomonas</taxon>
    </lineage>
</organism>
<evidence type="ECO:0000259" key="2">
    <source>
        <dbReference type="Pfam" id="PF00534"/>
    </source>
</evidence>
<evidence type="ECO:0000313" key="3">
    <source>
        <dbReference type="EMBL" id="OIN53522.1"/>
    </source>
</evidence>
<dbReference type="InterPro" id="IPR001296">
    <property type="entry name" value="Glyco_trans_1"/>
</dbReference>
<dbReference type="EMBL" id="MDDR01000016">
    <property type="protein sequence ID" value="OIN53522.1"/>
    <property type="molecule type" value="Genomic_DNA"/>
</dbReference>
<keyword evidence="6" id="KW-1185">Reference proteome</keyword>
<dbReference type="OrthoDB" id="9801609at2"/>
<dbReference type="Pfam" id="PF00534">
    <property type="entry name" value="Glycos_transf_1"/>
    <property type="match status" value="1"/>
</dbReference>
<dbReference type="GO" id="GO:0016757">
    <property type="term" value="F:glycosyltransferase activity"/>
    <property type="evidence" value="ECO:0007669"/>
    <property type="project" value="InterPro"/>
</dbReference>
<dbReference type="Gene3D" id="3.40.50.2000">
    <property type="entry name" value="Glycogen Phosphorylase B"/>
    <property type="match status" value="1"/>
</dbReference>
<gene>
    <name evidence="3" type="ORF">BFL40_08570</name>
    <name evidence="4" type="ORF">SAMN04515675_5123</name>
</gene>
<evidence type="ECO:0000313" key="4">
    <source>
        <dbReference type="EMBL" id="SEE35985.1"/>
    </source>
</evidence>
<dbReference type="PANTHER" id="PTHR46401">
    <property type="entry name" value="GLYCOSYLTRANSFERASE WBBK-RELATED"/>
    <property type="match status" value="1"/>
</dbReference>
<feature type="domain" description="Glycosyl transferase family 1" evidence="2">
    <location>
        <begin position="255"/>
        <end position="324"/>
    </location>
</feature>
<sequence length="374" mass="41995">MSQNSVRLHLTNIAGMGAVQLLKSLLPALEQSKRVRIVEAYLPDSGDLSTYQSEDKSIKMSRYRRHLPNALSRLVECLFLGGRFSGELPLLVMGDLPIRCKTRQTVFVQTPHLLRPARFSWRIAGLKSALLRWVFRSNIQYAHAFIVQTTLMRDALIESYPSLQSRVHVVPQPVPAWLLNSGLQRTARAETASEFLHLIYPAAGYPHKNHKLLAAIDDGDVTQWPIASLDITLDENSNPAPDIPWLRCQGVFSSQQMLDAYNRVDALLFLSTHESYGFPLVEAMFTGLPIICPDLPYARVLCGEGAIYFHVDNADSLKNAVNELHRRLSAGYWPDWSEQLKAIPRDWETVATNMLDIAAQPIAGATNKLNARED</sequence>
<dbReference type="PANTHER" id="PTHR46401:SF2">
    <property type="entry name" value="GLYCOSYLTRANSFERASE WBBK-RELATED"/>
    <property type="match status" value="1"/>
</dbReference>
<comment type="caution">
    <text evidence="3">The sequence shown here is derived from an EMBL/GenBank/DDBJ whole genome shotgun (WGS) entry which is preliminary data.</text>
</comment>
<dbReference type="Proteomes" id="UP000181661">
    <property type="component" value="Unassembled WGS sequence"/>
</dbReference>
<name>A0A1S2V478_9PSED</name>
<reference evidence="3 5" key="1">
    <citation type="submission" date="2016-08" db="EMBL/GenBank/DDBJ databases">
        <title>Draft genome sequence of Pseudomonas costantinii LMG 22119, type strain isolated from cultivated mushroom (Agaricus bisporus) sporophores.</title>
        <authorList>
            <person name="Tambong J.T."/>
        </authorList>
    </citation>
    <scope>NUCLEOTIDE SEQUENCE [LARGE SCALE GENOMIC DNA]</scope>
    <source>
        <strain evidence="3 5">LMG 22119</strain>
    </source>
</reference>
<evidence type="ECO:0000256" key="1">
    <source>
        <dbReference type="ARBA" id="ARBA00022679"/>
    </source>
</evidence>
<evidence type="ECO:0000313" key="5">
    <source>
        <dbReference type="Proteomes" id="UP000181661"/>
    </source>
</evidence>
<accession>A0A1S2V478</accession>
<dbReference type="Proteomes" id="UP000182179">
    <property type="component" value="Unassembled WGS sequence"/>
</dbReference>
<keyword evidence="1 3" id="KW-0808">Transferase</keyword>
<protein>
    <submittedName>
        <fullName evidence="3">Glycosyl transferase family 1</fullName>
    </submittedName>
    <submittedName>
        <fullName evidence="4">Glycosyltransferase involved in cell wall bisynthesis</fullName>
    </submittedName>
</protein>
<proteinExistence type="predicted"/>
<evidence type="ECO:0000313" key="6">
    <source>
        <dbReference type="Proteomes" id="UP000182179"/>
    </source>
</evidence>
<dbReference type="EMBL" id="FNTS01000002">
    <property type="protein sequence ID" value="SEE35985.1"/>
    <property type="molecule type" value="Genomic_DNA"/>
</dbReference>
<dbReference type="RefSeq" id="WP_071483557.1">
    <property type="nucleotide sequence ID" value="NZ_FNTS01000002.1"/>
</dbReference>